<comment type="subcellular location">
    <subcellularLocation>
        <location evidence="1">Nucleus</location>
    </subcellularLocation>
</comment>
<dbReference type="PANTHER" id="PTHR13007">
    <property type="entry name" value="PRE-MRNA SPLICING FACTOR-RELATED"/>
    <property type="match status" value="1"/>
</dbReference>
<dbReference type="GO" id="GO:0071021">
    <property type="term" value="C:U2-type post-spliceosomal complex"/>
    <property type="evidence" value="ECO:0007669"/>
    <property type="project" value="TreeGrafter"/>
</dbReference>
<evidence type="ECO:0000256" key="5">
    <source>
        <dbReference type="ARBA" id="ARBA00022728"/>
    </source>
</evidence>
<evidence type="ECO:0000256" key="4">
    <source>
        <dbReference type="ARBA" id="ARBA00022664"/>
    </source>
</evidence>
<reference evidence="10 11" key="1">
    <citation type="submission" date="2013-02" db="EMBL/GenBank/DDBJ databases">
        <title>Genome sequence of Candida maltosa Xu316, a potential industrial strain for xylitol and ethanol production.</title>
        <authorList>
            <person name="Yu J."/>
            <person name="Wang Q."/>
            <person name="Geng X."/>
            <person name="Bao W."/>
            <person name="He P."/>
            <person name="Cai J."/>
        </authorList>
    </citation>
    <scope>NUCLEOTIDE SEQUENCE [LARGE SCALE GENOMIC DNA]</scope>
    <source>
        <strain evidence="11">Xu316</strain>
    </source>
</reference>
<keyword evidence="7" id="KW-0539">Nucleus</keyword>
<organism evidence="10 11">
    <name type="scientific">Candida maltosa (strain Xu316)</name>
    <name type="common">Yeast</name>
    <dbReference type="NCBI Taxonomy" id="1245528"/>
    <lineage>
        <taxon>Eukaryota</taxon>
        <taxon>Fungi</taxon>
        <taxon>Dikarya</taxon>
        <taxon>Ascomycota</taxon>
        <taxon>Saccharomycotina</taxon>
        <taxon>Pichiomycetes</taxon>
        <taxon>Debaryomycetaceae</taxon>
        <taxon>Candida/Lodderomyces clade</taxon>
        <taxon>Candida</taxon>
    </lineage>
</organism>
<dbReference type="HOGENOM" id="CLU_081028_0_0_1"/>
<dbReference type="OMA" id="RRWIISI"/>
<accession>M3K445</accession>
<keyword evidence="5" id="KW-0747">Spliceosome</keyword>
<evidence type="ECO:0000256" key="8">
    <source>
        <dbReference type="SAM" id="MobiDB-lite"/>
    </source>
</evidence>
<dbReference type="SUPFAM" id="SSF47938">
    <property type="entry name" value="Functional domain of the splicing factor Prp18"/>
    <property type="match status" value="1"/>
</dbReference>
<evidence type="ECO:0000313" key="10">
    <source>
        <dbReference type="EMBL" id="EMG50035.1"/>
    </source>
</evidence>
<comment type="caution">
    <text evidence="10">The sequence shown here is derived from an EMBL/GenBank/DDBJ whole genome shotgun (WGS) entry which is preliminary data.</text>
</comment>
<evidence type="ECO:0000256" key="6">
    <source>
        <dbReference type="ARBA" id="ARBA00023187"/>
    </source>
</evidence>
<evidence type="ECO:0000259" key="9">
    <source>
        <dbReference type="Pfam" id="PF02840"/>
    </source>
</evidence>
<evidence type="ECO:0000256" key="3">
    <source>
        <dbReference type="ARBA" id="ARBA00018242"/>
    </source>
</evidence>
<feature type="compositionally biased region" description="Basic and acidic residues" evidence="8">
    <location>
        <begin position="30"/>
        <end position="40"/>
    </location>
</feature>
<dbReference type="GO" id="GO:0005682">
    <property type="term" value="C:U5 snRNP"/>
    <property type="evidence" value="ECO:0007669"/>
    <property type="project" value="TreeGrafter"/>
</dbReference>
<evidence type="ECO:0000256" key="2">
    <source>
        <dbReference type="ARBA" id="ARBA00008137"/>
    </source>
</evidence>
<feature type="domain" description="Prp18" evidence="9">
    <location>
        <begin position="152"/>
        <end position="269"/>
    </location>
</feature>
<proteinExistence type="inferred from homology"/>
<dbReference type="GO" id="GO:0000350">
    <property type="term" value="P:generation of catalytic spliceosome for second transesterification step"/>
    <property type="evidence" value="ECO:0007669"/>
    <property type="project" value="TreeGrafter"/>
</dbReference>
<dbReference type="OrthoDB" id="10261918at2759"/>
<feature type="compositionally biased region" description="Basic residues" evidence="8">
    <location>
        <begin position="14"/>
        <end position="29"/>
    </location>
</feature>
<evidence type="ECO:0000256" key="7">
    <source>
        <dbReference type="ARBA" id="ARBA00023242"/>
    </source>
</evidence>
<dbReference type="GO" id="GO:0046540">
    <property type="term" value="C:U4/U6 x U5 tri-snRNP complex"/>
    <property type="evidence" value="ECO:0007669"/>
    <property type="project" value="TreeGrafter"/>
</dbReference>
<sequence>MDFSNLISKEIDKKRKNLGSKKTKKKQKKQKVDSHVRDDITPPNPETAPEEISPPTTTTKNNELSEEQINFKLSELGEQDDTLSKQDKVKKLQLLLQLQVKNTKYKKWLDKEAELYGDPEKQRITLDLITNINQKKDEVCLILRVYIKELIKQWEESDHDELLLETKRNIVKLLYKLRSGKLNLEMLISLSTIIYHIQQNEFNKANESYMKLSIGNVCWPIGVVNIGIHARSAASKITGANSVSNIMLNESTRRWIISIKRLITFKERLCNQ</sequence>
<dbReference type="STRING" id="1245528.M3K445"/>
<comment type="similarity">
    <text evidence="2">Belongs to the PRP18 family.</text>
</comment>
<feature type="region of interest" description="Disordered" evidence="8">
    <location>
        <begin position="1"/>
        <end position="63"/>
    </location>
</feature>
<dbReference type="Gene3D" id="1.20.940.10">
    <property type="entry name" value="Functional domain of the splicing factor Prp18"/>
    <property type="match status" value="1"/>
</dbReference>
<evidence type="ECO:0000256" key="1">
    <source>
        <dbReference type="ARBA" id="ARBA00004123"/>
    </source>
</evidence>
<dbReference type="PANTHER" id="PTHR13007:SF19">
    <property type="entry name" value="PRE-MRNA-SPLICING FACTOR 18"/>
    <property type="match status" value="1"/>
</dbReference>
<dbReference type="InterPro" id="IPR039979">
    <property type="entry name" value="PRPF18"/>
</dbReference>
<keyword evidence="4" id="KW-0507">mRNA processing</keyword>
<dbReference type="AlphaFoldDB" id="M3K445"/>
<dbReference type="Proteomes" id="UP000011777">
    <property type="component" value="Unassembled WGS sequence"/>
</dbReference>
<dbReference type="EMBL" id="AOGT01000407">
    <property type="protein sequence ID" value="EMG50035.1"/>
    <property type="molecule type" value="Genomic_DNA"/>
</dbReference>
<keyword evidence="6" id="KW-0508">mRNA splicing</keyword>
<dbReference type="InterPro" id="IPR004098">
    <property type="entry name" value="Prp18"/>
</dbReference>
<gene>
    <name evidence="10" type="ORF">G210_4964</name>
</gene>
<protein>
    <recommendedName>
        <fullName evidence="3">Pre-mRNA-splicing factor 18</fullName>
    </recommendedName>
</protein>
<evidence type="ECO:0000313" key="11">
    <source>
        <dbReference type="Proteomes" id="UP000011777"/>
    </source>
</evidence>
<name>M3K445_CANMX</name>
<keyword evidence="11" id="KW-1185">Reference proteome</keyword>
<dbReference type="eggNOG" id="KOG2808">
    <property type="taxonomic scope" value="Eukaryota"/>
</dbReference>
<dbReference type="Pfam" id="PF02840">
    <property type="entry name" value="Prp18"/>
    <property type="match status" value="1"/>
</dbReference>